<gene>
    <name evidence="2" type="ORF">CS347_16005</name>
</gene>
<organism evidence="2 3">
    <name type="scientific">Bordetella hinzii</name>
    <dbReference type="NCBI Taxonomy" id="103855"/>
    <lineage>
        <taxon>Bacteria</taxon>
        <taxon>Pseudomonadati</taxon>
        <taxon>Pseudomonadota</taxon>
        <taxon>Betaproteobacteria</taxon>
        <taxon>Burkholderiales</taxon>
        <taxon>Alcaligenaceae</taxon>
        <taxon>Bordetella</taxon>
    </lineage>
</organism>
<dbReference type="PROSITE" id="PS51831">
    <property type="entry name" value="HD"/>
    <property type="match status" value="1"/>
</dbReference>
<dbReference type="Pfam" id="PF01966">
    <property type="entry name" value="HD"/>
    <property type="match status" value="1"/>
</dbReference>
<name>A0AAN1VH09_9BORD</name>
<evidence type="ECO:0000313" key="2">
    <source>
        <dbReference type="EMBL" id="AZW18162.1"/>
    </source>
</evidence>
<reference evidence="3" key="1">
    <citation type="submission" date="2017-10" db="EMBL/GenBank/DDBJ databases">
        <title>Whole genome sequencing of various Bordetella species.</title>
        <authorList>
            <person name="Weigand M.R."/>
            <person name="Loparev V."/>
            <person name="Peng Y."/>
            <person name="Bowden K.E."/>
            <person name="Tondella M.L."/>
            <person name="Williams M.M."/>
        </authorList>
    </citation>
    <scope>NUCLEOTIDE SEQUENCE [LARGE SCALE GENOMIC DNA]</scope>
    <source>
        <strain evidence="3">H720</strain>
    </source>
</reference>
<evidence type="ECO:0000259" key="1">
    <source>
        <dbReference type="PROSITE" id="PS51831"/>
    </source>
</evidence>
<protein>
    <submittedName>
        <fullName evidence="2">HD domain-containing protein</fullName>
    </submittedName>
</protein>
<feature type="domain" description="HD" evidence="1">
    <location>
        <begin position="30"/>
        <end position="135"/>
    </location>
</feature>
<dbReference type="RefSeq" id="WP_029579742.1">
    <property type="nucleotide sequence ID" value="NZ_CP012076.1"/>
</dbReference>
<dbReference type="InterPro" id="IPR006674">
    <property type="entry name" value="HD_domain"/>
</dbReference>
<dbReference type="InterPro" id="IPR003607">
    <property type="entry name" value="HD/PDEase_dom"/>
</dbReference>
<dbReference type="SMART" id="SM00471">
    <property type="entry name" value="HDc"/>
    <property type="match status" value="1"/>
</dbReference>
<dbReference type="Gene3D" id="1.10.3210.50">
    <property type="match status" value="1"/>
</dbReference>
<dbReference type="SUPFAM" id="SSF109604">
    <property type="entry name" value="HD-domain/PDEase-like"/>
    <property type="match status" value="1"/>
</dbReference>
<dbReference type="PANTHER" id="PTHR33594">
    <property type="entry name" value="SUPERFAMILY HYDROLASE, PUTATIVE (AFU_ORTHOLOGUE AFUA_1G03035)-RELATED"/>
    <property type="match status" value="1"/>
</dbReference>
<sequence length="216" mass="23689">MHNQEETVAHWSAVARAMAREAMQADPAHDLSHLDRVWTSARALMSAYPQADGVVVAAACYLHDLVNLPKDDPRRAQASRLSAERARALLQPAGLDARRLAAVEHAIVAHSHSAAVAPRSIEACIVQDADRLDALGAVGLARMFSIGGALGRALAHPEDPLARHREPDDRRYTLDHIEIKLAGLPATMCTEAGRRMGQERLAWMRAFCERFAQEWA</sequence>
<accession>A0AAN1VH09</accession>
<dbReference type="EMBL" id="CP024172">
    <property type="protein sequence ID" value="AZW18162.1"/>
    <property type="molecule type" value="Genomic_DNA"/>
</dbReference>
<dbReference type="GeneID" id="92994394"/>
<dbReference type="AlphaFoldDB" id="A0AAN1VH09"/>
<dbReference type="KEGG" id="bhz:ACR54_02980"/>
<dbReference type="PANTHER" id="PTHR33594:SF1">
    <property type="entry name" value="HD_PDEASE DOMAIN-CONTAINING PROTEIN"/>
    <property type="match status" value="1"/>
</dbReference>
<proteinExistence type="predicted"/>
<dbReference type="Proteomes" id="UP000282741">
    <property type="component" value="Chromosome"/>
</dbReference>
<dbReference type="CDD" id="cd00077">
    <property type="entry name" value="HDc"/>
    <property type="match status" value="1"/>
</dbReference>
<evidence type="ECO:0000313" key="3">
    <source>
        <dbReference type="Proteomes" id="UP000282741"/>
    </source>
</evidence>